<keyword evidence="1" id="KW-0802">TPR repeat</keyword>
<dbReference type="SUPFAM" id="SSF48452">
    <property type="entry name" value="TPR-like"/>
    <property type="match status" value="1"/>
</dbReference>
<name>A0A0A3I8A2_9BACL</name>
<dbReference type="AlphaFoldDB" id="A0A0A3I8A2"/>
<keyword evidence="3" id="KW-1185">Reference proteome</keyword>
<dbReference type="eggNOG" id="ENOG5030429">
    <property type="taxonomic scope" value="Bacteria"/>
</dbReference>
<dbReference type="OrthoDB" id="2727461at2"/>
<gene>
    <name evidence="2" type="ORF">CD29_08080</name>
</gene>
<dbReference type="InterPro" id="IPR019734">
    <property type="entry name" value="TPR_rpt"/>
</dbReference>
<evidence type="ECO:0000313" key="2">
    <source>
        <dbReference type="EMBL" id="KGR78968.1"/>
    </source>
</evidence>
<dbReference type="InterPro" id="IPR011990">
    <property type="entry name" value="TPR-like_helical_dom_sf"/>
</dbReference>
<proteinExistence type="predicted"/>
<accession>A0A0A3I8A2</accession>
<organism evidence="2 3">
    <name type="scientific">Ureibacillus manganicus DSM 26584</name>
    <dbReference type="NCBI Taxonomy" id="1384049"/>
    <lineage>
        <taxon>Bacteria</taxon>
        <taxon>Bacillati</taxon>
        <taxon>Bacillota</taxon>
        <taxon>Bacilli</taxon>
        <taxon>Bacillales</taxon>
        <taxon>Caryophanaceae</taxon>
        <taxon>Ureibacillus</taxon>
    </lineage>
</organism>
<comment type="caution">
    <text evidence="2">The sequence shown here is derived from an EMBL/GenBank/DDBJ whole genome shotgun (WGS) entry which is preliminary data.</text>
</comment>
<dbReference type="PROSITE" id="PS50005">
    <property type="entry name" value="TPR"/>
    <property type="match status" value="1"/>
</dbReference>
<sequence>MERIRQVKAELGSLQMDHIGEKIIKKREYELISLFTKVLDADKKQPKNAEVRYRYAHFLMQKKQYLNAILFFKQALKINENPECTFPIKEDQLMKAHLYIGYCAGQMLKESLVKANELNVEQAHMNYLNTEGLSLDEVLDKLKNQTEFYDAYVNGEKRTISLEEYLKYKAGQYGNVMLISFVENRVFIKVGSQLEGELPLGMGELLRTILINIIQKGIATYDDIREDFDQDWRTITRYMSRINSKVRDDGTGLRLLKLTQGTFENRYPQSLELAADNYMIVFRQSDFYEDGII</sequence>
<dbReference type="Gene3D" id="1.25.40.10">
    <property type="entry name" value="Tetratricopeptide repeat domain"/>
    <property type="match status" value="1"/>
</dbReference>
<dbReference type="EMBL" id="JPVN01000008">
    <property type="protein sequence ID" value="KGR78968.1"/>
    <property type="molecule type" value="Genomic_DNA"/>
</dbReference>
<dbReference type="STRING" id="1384049.CD29_08080"/>
<evidence type="ECO:0000313" key="3">
    <source>
        <dbReference type="Proteomes" id="UP000030416"/>
    </source>
</evidence>
<dbReference type="Proteomes" id="UP000030416">
    <property type="component" value="Unassembled WGS sequence"/>
</dbReference>
<reference evidence="2 3" key="1">
    <citation type="submission" date="2014-02" db="EMBL/GenBank/DDBJ databases">
        <title>Draft genome sequence of Lysinibacillus manganicus DSM 26584T.</title>
        <authorList>
            <person name="Zhang F."/>
            <person name="Wang G."/>
            <person name="Zhang L."/>
        </authorList>
    </citation>
    <scope>NUCLEOTIDE SEQUENCE [LARGE SCALE GENOMIC DNA]</scope>
    <source>
        <strain evidence="2 3">DSM 26584</strain>
    </source>
</reference>
<protein>
    <submittedName>
        <fullName evidence="2">Uncharacterized protein</fullName>
    </submittedName>
</protein>
<dbReference type="RefSeq" id="WP_036185049.1">
    <property type="nucleotide sequence ID" value="NZ_AVDA01000008.1"/>
</dbReference>
<feature type="repeat" description="TPR" evidence="1">
    <location>
        <begin position="49"/>
        <end position="82"/>
    </location>
</feature>
<evidence type="ECO:0000256" key="1">
    <source>
        <dbReference type="PROSITE-ProRule" id="PRU00339"/>
    </source>
</evidence>